<evidence type="ECO:0000313" key="4">
    <source>
        <dbReference type="Proteomes" id="UP000713479"/>
    </source>
</evidence>
<comment type="caution">
    <text evidence="3">The sequence shown here is derived from an EMBL/GenBank/DDBJ whole genome shotgun (WGS) entry which is preliminary data.</text>
</comment>
<reference evidence="3" key="1">
    <citation type="submission" date="2019-04" db="EMBL/GenBank/DDBJ databases">
        <title>Evolution of Biomass-Degrading Anaerobic Consortia Revealed by Metagenomics.</title>
        <authorList>
            <person name="Peng X."/>
        </authorList>
    </citation>
    <scope>NUCLEOTIDE SEQUENCE</scope>
    <source>
        <strain evidence="3">SIG13</strain>
    </source>
</reference>
<gene>
    <name evidence="3" type="ORF">E7Z74_08230</name>
</gene>
<dbReference type="GO" id="GO:0003677">
    <property type="term" value="F:DNA binding"/>
    <property type="evidence" value="ECO:0007669"/>
    <property type="project" value="UniProtKB-KW"/>
</dbReference>
<dbReference type="AlphaFoldDB" id="A0A8T3VKW0"/>
<feature type="domain" description="Cas12f1-like TNB" evidence="2">
    <location>
        <begin position="20"/>
        <end position="83"/>
    </location>
</feature>
<dbReference type="EMBL" id="SUTF01000011">
    <property type="protein sequence ID" value="MBE6511227.1"/>
    <property type="molecule type" value="Genomic_DNA"/>
</dbReference>
<keyword evidence="1" id="KW-0238">DNA-binding</keyword>
<sequence>MFQNSKWSPKLQKIGLYKPLNMIKYKSEWYGKTFIQIDRFYPSSQRCNICGYQKNDLTLKIRAWKCPICGTHHHRDLNAAKNILNEGLKIQNQINV</sequence>
<dbReference type="InterPro" id="IPR010095">
    <property type="entry name" value="Cas12f1-like_TNB"/>
</dbReference>
<organism evidence="3 4">
    <name type="scientific">Methanobrevibacter millerae</name>
    <dbReference type="NCBI Taxonomy" id="230361"/>
    <lineage>
        <taxon>Archaea</taxon>
        <taxon>Methanobacteriati</taxon>
        <taxon>Methanobacteriota</taxon>
        <taxon>Methanomada group</taxon>
        <taxon>Methanobacteria</taxon>
        <taxon>Methanobacteriales</taxon>
        <taxon>Methanobacteriaceae</taxon>
        <taxon>Methanobrevibacter</taxon>
    </lineage>
</organism>
<evidence type="ECO:0000313" key="3">
    <source>
        <dbReference type="EMBL" id="MBE6511227.1"/>
    </source>
</evidence>
<dbReference type="Proteomes" id="UP000713479">
    <property type="component" value="Unassembled WGS sequence"/>
</dbReference>
<protein>
    <submittedName>
        <fullName evidence="3">Transposase</fullName>
    </submittedName>
</protein>
<evidence type="ECO:0000256" key="1">
    <source>
        <dbReference type="ARBA" id="ARBA00023125"/>
    </source>
</evidence>
<evidence type="ECO:0000259" key="2">
    <source>
        <dbReference type="Pfam" id="PF07282"/>
    </source>
</evidence>
<proteinExistence type="predicted"/>
<dbReference type="Pfam" id="PF07282">
    <property type="entry name" value="Cas12f1-like_TNB"/>
    <property type="match status" value="1"/>
</dbReference>
<name>A0A8T3VKW0_9EURY</name>
<accession>A0A8T3VKW0</accession>